<dbReference type="Proteomes" id="UP000317371">
    <property type="component" value="Unassembled WGS sequence"/>
</dbReference>
<evidence type="ECO:0000256" key="1">
    <source>
        <dbReference type="ARBA" id="ARBA00001947"/>
    </source>
</evidence>
<evidence type="ECO:0000313" key="6">
    <source>
        <dbReference type="EMBL" id="TQE97583.1"/>
    </source>
</evidence>
<evidence type="ECO:0000256" key="5">
    <source>
        <dbReference type="ARBA" id="ARBA00024029"/>
    </source>
</evidence>
<organism evidence="6 7">
    <name type="scientific">Litorilinea aerophila</name>
    <dbReference type="NCBI Taxonomy" id="1204385"/>
    <lineage>
        <taxon>Bacteria</taxon>
        <taxon>Bacillati</taxon>
        <taxon>Chloroflexota</taxon>
        <taxon>Caldilineae</taxon>
        <taxon>Caldilineales</taxon>
        <taxon>Caldilineaceae</taxon>
        <taxon>Litorilinea</taxon>
    </lineage>
</organism>
<gene>
    <name evidence="6" type="ORF">FKZ61_01535</name>
</gene>
<comment type="cofactor">
    <cofactor evidence="1">
        <name>Zn(2+)</name>
        <dbReference type="ChEBI" id="CHEBI:29105"/>
    </cofactor>
</comment>
<dbReference type="RefSeq" id="WP_141608310.1">
    <property type="nucleotide sequence ID" value="NZ_VIGC02000002.1"/>
</dbReference>
<evidence type="ECO:0000256" key="2">
    <source>
        <dbReference type="ARBA" id="ARBA00022723"/>
    </source>
</evidence>
<keyword evidence="3" id="KW-0378">Hydrolase</keyword>
<proteinExistence type="inferred from homology"/>
<keyword evidence="7" id="KW-1185">Reference proteome</keyword>
<evidence type="ECO:0000313" key="7">
    <source>
        <dbReference type="Proteomes" id="UP000317371"/>
    </source>
</evidence>
<keyword evidence="2" id="KW-0479">Metal-binding</keyword>
<dbReference type="InParanoid" id="A0A540VN71"/>
<sequence>MTVLLAEMTREQIRAVAPEAVAVLPTASIEQHGPHLPVVTDTLLCGTVAQRAAERAAGDVPVVVAPVLPYGNSHHHRPFPGVLSLTSTTFMAAVTEVLEGLVLSGFRKLVVLNGHGGNTDSNAVVGLDFVNRLQHPVTIATAAYWDIARPAIVERGVMPGGRIPGHAGRFETALVMAIRPDLVNQEGLAQTQDVSQTAGGLFAAMTGATVQVHGAWAASTGYTDNPRLATPEEGQALLEIIVEKVAEFFVAFGQQA</sequence>
<dbReference type="OrthoDB" id="9801445at2"/>
<dbReference type="InterPro" id="IPR003785">
    <property type="entry name" value="Creatininase/forma_Hydrolase"/>
</dbReference>
<dbReference type="PANTHER" id="PTHR35005">
    <property type="entry name" value="3-DEHYDRO-SCYLLO-INOSOSE HYDROLASE"/>
    <property type="match status" value="1"/>
</dbReference>
<dbReference type="AlphaFoldDB" id="A0A540VN71"/>
<evidence type="ECO:0000256" key="4">
    <source>
        <dbReference type="ARBA" id="ARBA00022833"/>
    </source>
</evidence>
<reference evidence="6 7" key="1">
    <citation type="submission" date="2019-06" db="EMBL/GenBank/DDBJ databases">
        <title>Genome sequence of Litorilinea aerophila BAA-2444.</title>
        <authorList>
            <person name="Maclea K.S."/>
            <person name="Maurais E.G."/>
            <person name="Iannazzi L.C."/>
        </authorList>
    </citation>
    <scope>NUCLEOTIDE SEQUENCE [LARGE SCALE GENOMIC DNA]</scope>
    <source>
        <strain evidence="6 7">ATCC BAA-2444</strain>
    </source>
</reference>
<protein>
    <submittedName>
        <fullName evidence="6">Creatininase family protein</fullName>
    </submittedName>
</protein>
<dbReference type="Gene3D" id="3.40.50.10310">
    <property type="entry name" value="Creatininase"/>
    <property type="match status" value="1"/>
</dbReference>
<dbReference type="GO" id="GO:0016811">
    <property type="term" value="F:hydrolase activity, acting on carbon-nitrogen (but not peptide) bonds, in linear amides"/>
    <property type="evidence" value="ECO:0007669"/>
    <property type="project" value="TreeGrafter"/>
</dbReference>
<dbReference type="GO" id="GO:0046872">
    <property type="term" value="F:metal ion binding"/>
    <property type="evidence" value="ECO:0007669"/>
    <property type="project" value="UniProtKB-KW"/>
</dbReference>
<dbReference type="PANTHER" id="PTHR35005:SF1">
    <property type="entry name" value="2-AMINO-5-FORMYLAMINO-6-RIBOSYLAMINOPYRIMIDIN-4(3H)-ONE 5'-MONOPHOSPHATE DEFORMYLASE"/>
    <property type="match status" value="1"/>
</dbReference>
<dbReference type="EMBL" id="VIGC01000002">
    <property type="protein sequence ID" value="TQE97583.1"/>
    <property type="molecule type" value="Genomic_DNA"/>
</dbReference>
<dbReference type="InterPro" id="IPR024087">
    <property type="entry name" value="Creatininase-like_sf"/>
</dbReference>
<comment type="similarity">
    <text evidence="5">Belongs to the creatininase superfamily.</text>
</comment>
<dbReference type="SUPFAM" id="SSF102215">
    <property type="entry name" value="Creatininase"/>
    <property type="match status" value="1"/>
</dbReference>
<name>A0A540VN71_9CHLR</name>
<comment type="caution">
    <text evidence="6">The sequence shown here is derived from an EMBL/GenBank/DDBJ whole genome shotgun (WGS) entry which is preliminary data.</text>
</comment>
<evidence type="ECO:0000256" key="3">
    <source>
        <dbReference type="ARBA" id="ARBA00022801"/>
    </source>
</evidence>
<dbReference type="Pfam" id="PF02633">
    <property type="entry name" value="Creatininase"/>
    <property type="match status" value="1"/>
</dbReference>
<keyword evidence="4" id="KW-0862">Zinc</keyword>
<accession>A0A540VN71</accession>
<dbReference type="GO" id="GO:0009231">
    <property type="term" value="P:riboflavin biosynthetic process"/>
    <property type="evidence" value="ECO:0007669"/>
    <property type="project" value="TreeGrafter"/>
</dbReference>